<keyword evidence="2" id="KW-1185">Reference proteome</keyword>
<accession>A0ABP5MJY8</accession>
<dbReference type="Proteomes" id="UP001500974">
    <property type="component" value="Unassembled WGS sequence"/>
</dbReference>
<reference evidence="2" key="1">
    <citation type="journal article" date="2019" name="Int. J. Syst. Evol. Microbiol.">
        <title>The Global Catalogue of Microorganisms (GCM) 10K type strain sequencing project: providing services to taxonomists for standard genome sequencing and annotation.</title>
        <authorList>
            <consortium name="The Broad Institute Genomics Platform"/>
            <consortium name="The Broad Institute Genome Sequencing Center for Infectious Disease"/>
            <person name="Wu L."/>
            <person name="Ma J."/>
        </authorList>
    </citation>
    <scope>NUCLEOTIDE SEQUENCE [LARGE SCALE GENOMIC DNA]</scope>
    <source>
        <strain evidence="2">JCM 14917</strain>
    </source>
</reference>
<comment type="caution">
    <text evidence="1">The sequence shown here is derived from an EMBL/GenBank/DDBJ whole genome shotgun (WGS) entry which is preliminary data.</text>
</comment>
<organism evidence="1 2">
    <name type="scientific">Arthrobacter parietis</name>
    <dbReference type="NCBI Taxonomy" id="271434"/>
    <lineage>
        <taxon>Bacteria</taxon>
        <taxon>Bacillati</taxon>
        <taxon>Actinomycetota</taxon>
        <taxon>Actinomycetes</taxon>
        <taxon>Micrococcales</taxon>
        <taxon>Micrococcaceae</taxon>
        <taxon>Arthrobacter</taxon>
    </lineage>
</organism>
<proteinExistence type="predicted"/>
<dbReference type="EMBL" id="BAAAON010000001">
    <property type="protein sequence ID" value="GAA2174936.1"/>
    <property type="molecule type" value="Genomic_DNA"/>
</dbReference>
<sequence length="79" mass="9366">MLTEAEVDLGRHPAHEFQPARSVYAWIRYPSQAYLVQAQATAWTETAIRIWFFEPTIKIHREGWVWRNAVRPSSPEERQ</sequence>
<evidence type="ECO:0000313" key="2">
    <source>
        <dbReference type="Proteomes" id="UP001500974"/>
    </source>
</evidence>
<gene>
    <name evidence="1" type="ORF">GCM10009784_15310</name>
</gene>
<evidence type="ECO:0000313" key="1">
    <source>
        <dbReference type="EMBL" id="GAA2174936.1"/>
    </source>
</evidence>
<dbReference type="RefSeq" id="WP_277359009.1">
    <property type="nucleotide sequence ID" value="NZ_BAAAON010000001.1"/>
</dbReference>
<protein>
    <submittedName>
        <fullName evidence="1">Uncharacterized protein</fullName>
    </submittedName>
</protein>
<name>A0ABP5MJY8_9MICC</name>